<dbReference type="EMBL" id="BAABGP010000037">
    <property type="protein sequence ID" value="GAA4492512.1"/>
    <property type="molecule type" value="Genomic_DNA"/>
</dbReference>
<protein>
    <submittedName>
        <fullName evidence="1">Uncharacterized protein</fullName>
    </submittedName>
</protein>
<name>A0ABP8PV70_9MICO</name>
<comment type="caution">
    <text evidence="1">The sequence shown here is derived from an EMBL/GenBank/DDBJ whole genome shotgun (WGS) entry which is preliminary data.</text>
</comment>
<gene>
    <name evidence="1" type="ORF">GCM10023171_37720</name>
</gene>
<evidence type="ECO:0000313" key="2">
    <source>
        <dbReference type="Proteomes" id="UP001500731"/>
    </source>
</evidence>
<dbReference type="RefSeq" id="WP_345189068.1">
    <property type="nucleotide sequence ID" value="NZ_BAABGP010000037.1"/>
</dbReference>
<keyword evidence="2" id="KW-1185">Reference proteome</keyword>
<sequence>MSNTTHRTRIRIIIDDADRPVDPTAPYQLNVYADSPDGTQNRYSTNPGGRAIIGDNIPNMLTALAAAWQADPIRRGR</sequence>
<proteinExistence type="predicted"/>
<evidence type="ECO:0000313" key="1">
    <source>
        <dbReference type="EMBL" id="GAA4492512.1"/>
    </source>
</evidence>
<accession>A0ABP8PV70</accession>
<dbReference type="Proteomes" id="UP001500731">
    <property type="component" value="Unassembled WGS sequence"/>
</dbReference>
<organism evidence="1 2">
    <name type="scientific">Microbacterium panaciterrae</name>
    <dbReference type="NCBI Taxonomy" id="985759"/>
    <lineage>
        <taxon>Bacteria</taxon>
        <taxon>Bacillati</taxon>
        <taxon>Actinomycetota</taxon>
        <taxon>Actinomycetes</taxon>
        <taxon>Micrococcales</taxon>
        <taxon>Microbacteriaceae</taxon>
        <taxon>Microbacterium</taxon>
    </lineage>
</organism>
<reference evidence="2" key="1">
    <citation type="journal article" date="2019" name="Int. J. Syst. Evol. Microbiol.">
        <title>The Global Catalogue of Microorganisms (GCM) 10K type strain sequencing project: providing services to taxonomists for standard genome sequencing and annotation.</title>
        <authorList>
            <consortium name="The Broad Institute Genomics Platform"/>
            <consortium name="The Broad Institute Genome Sequencing Center for Infectious Disease"/>
            <person name="Wu L."/>
            <person name="Ma J."/>
        </authorList>
    </citation>
    <scope>NUCLEOTIDE SEQUENCE [LARGE SCALE GENOMIC DNA]</scope>
    <source>
        <strain evidence="2">JCM 17839</strain>
    </source>
</reference>